<dbReference type="OrthoDB" id="3018405at2759"/>
<dbReference type="Gene3D" id="3.80.10.10">
    <property type="entry name" value="Ribonuclease Inhibitor"/>
    <property type="match status" value="1"/>
</dbReference>
<reference evidence="1 2" key="1">
    <citation type="journal article" date="2016" name="Mol. Biol. Evol.">
        <title>Comparative Genomics of Early-Diverging Mushroom-Forming Fungi Provides Insights into the Origins of Lignocellulose Decay Capabilities.</title>
        <authorList>
            <person name="Nagy L.G."/>
            <person name="Riley R."/>
            <person name="Tritt A."/>
            <person name="Adam C."/>
            <person name="Daum C."/>
            <person name="Floudas D."/>
            <person name="Sun H."/>
            <person name="Yadav J.S."/>
            <person name="Pangilinan J."/>
            <person name="Larsson K.H."/>
            <person name="Matsuura K."/>
            <person name="Barry K."/>
            <person name="Labutti K."/>
            <person name="Kuo R."/>
            <person name="Ohm R.A."/>
            <person name="Bhattacharya S.S."/>
            <person name="Shirouzu T."/>
            <person name="Yoshinaga Y."/>
            <person name="Martin F.M."/>
            <person name="Grigoriev I.V."/>
            <person name="Hibbett D.S."/>
        </authorList>
    </citation>
    <scope>NUCLEOTIDE SEQUENCE [LARGE SCALE GENOMIC DNA]</scope>
    <source>
        <strain evidence="1 2">HHB12029</strain>
    </source>
</reference>
<accession>A0A165HE67</accession>
<dbReference type="EMBL" id="KV426019">
    <property type="protein sequence ID" value="KZV91838.1"/>
    <property type="molecule type" value="Genomic_DNA"/>
</dbReference>
<dbReference type="InterPro" id="IPR032675">
    <property type="entry name" value="LRR_dom_sf"/>
</dbReference>
<sequence length="357" mass="40318">MSLPFDVLEQVVSHLSDSGQTLLALCHVSRDTYSLARPALYRFVELGPRSVFRTFLDNIAREPSLGRHVLSFVMQSELENNDLSLVIRVLGTMVNLRHLDVRCLDSVIRQDVGVLDVIKGLLHLRSITVSTGRSSSYVRVFTRLPAMRAVNVDGNLGYYQVKVFDELLLRSVTSLERLRIMGYYNFSDLLKGHSDLRWESVRDLEIRLIPESMEPTSLQVAHAFPSVERLDLTLSAAPATRLMSDPTLFPHVRDMTVRVERERVPRPAAHLVPGRRTVEHLTMHLSDAAPSLKLFADVFQWQALRSLQLHAGWIFDETIAVLNLCSGLYYLSLTVQSTALGFRRGVSTWPPSGEIID</sequence>
<dbReference type="Proteomes" id="UP000077266">
    <property type="component" value="Unassembled WGS sequence"/>
</dbReference>
<gene>
    <name evidence="1" type="ORF">EXIGLDRAFT_85874</name>
</gene>
<name>A0A165HE67_EXIGL</name>
<evidence type="ECO:0000313" key="2">
    <source>
        <dbReference type="Proteomes" id="UP000077266"/>
    </source>
</evidence>
<dbReference type="InParanoid" id="A0A165HE67"/>
<dbReference type="AlphaFoldDB" id="A0A165HE67"/>
<protein>
    <submittedName>
        <fullName evidence="1">Uncharacterized protein</fullName>
    </submittedName>
</protein>
<evidence type="ECO:0000313" key="1">
    <source>
        <dbReference type="EMBL" id="KZV91838.1"/>
    </source>
</evidence>
<organism evidence="1 2">
    <name type="scientific">Exidia glandulosa HHB12029</name>
    <dbReference type="NCBI Taxonomy" id="1314781"/>
    <lineage>
        <taxon>Eukaryota</taxon>
        <taxon>Fungi</taxon>
        <taxon>Dikarya</taxon>
        <taxon>Basidiomycota</taxon>
        <taxon>Agaricomycotina</taxon>
        <taxon>Agaricomycetes</taxon>
        <taxon>Auriculariales</taxon>
        <taxon>Exidiaceae</taxon>
        <taxon>Exidia</taxon>
    </lineage>
</organism>
<keyword evidence="2" id="KW-1185">Reference proteome</keyword>
<dbReference type="SUPFAM" id="SSF52047">
    <property type="entry name" value="RNI-like"/>
    <property type="match status" value="1"/>
</dbReference>
<proteinExistence type="predicted"/>